<dbReference type="GO" id="GO:0045540">
    <property type="term" value="P:regulation of cholesterol biosynthetic process"/>
    <property type="evidence" value="ECO:0007669"/>
    <property type="project" value="TreeGrafter"/>
</dbReference>
<dbReference type="GO" id="GO:0005789">
    <property type="term" value="C:endoplasmic reticulum membrane"/>
    <property type="evidence" value="ECO:0007669"/>
    <property type="project" value="UniProtKB-SubCell"/>
</dbReference>
<evidence type="ECO:0000313" key="20">
    <source>
        <dbReference type="Proteomes" id="UP000193067"/>
    </source>
</evidence>
<dbReference type="EMBL" id="KZ084107">
    <property type="protein sequence ID" value="OSD02016.1"/>
    <property type="molecule type" value="Genomic_DNA"/>
</dbReference>
<evidence type="ECO:0000256" key="6">
    <source>
        <dbReference type="ARBA" id="ARBA00022692"/>
    </source>
</evidence>
<evidence type="ECO:0000259" key="18">
    <source>
        <dbReference type="PROSITE" id="PS50156"/>
    </source>
</evidence>
<feature type="compositionally biased region" description="Low complexity" evidence="16">
    <location>
        <begin position="1016"/>
        <end position="1041"/>
    </location>
</feature>
<organism evidence="19 20">
    <name type="scientific">Trametes coccinea (strain BRFM310)</name>
    <name type="common">Pycnoporus coccineus</name>
    <dbReference type="NCBI Taxonomy" id="1353009"/>
    <lineage>
        <taxon>Eukaryota</taxon>
        <taxon>Fungi</taxon>
        <taxon>Dikarya</taxon>
        <taxon>Basidiomycota</taxon>
        <taxon>Agaricomycotina</taxon>
        <taxon>Agaricomycetes</taxon>
        <taxon>Polyporales</taxon>
        <taxon>Polyporaceae</taxon>
        <taxon>Trametes</taxon>
    </lineage>
</organism>
<comment type="subcellular location">
    <subcellularLocation>
        <location evidence="1">Endoplasmic reticulum membrane</location>
        <topology evidence="1">Multi-pass membrane protein</topology>
    </subcellularLocation>
    <subcellularLocation>
        <location evidence="2">Golgi apparatus membrane</location>
        <topology evidence="2">Multi-pass membrane protein</topology>
    </subcellularLocation>
</comment>
<dbReference type="Pfam" id="PF12349">
    <property type="entry name" value="Sterol-sensing"/>
    <property type="match status" value="1"/>
</dbReference>
<feature type="region of interest" description="Disordered" evidence="16">
    <location>
        <begin position="1283"/>
        <end position="1305"/>
    </location>
</feature>
<keyword evidence="14" id="KW-0325">Glycoprotein</keyword>
<evidence type="ECO:0000256" key="2">
    <source>
        <dbReference type="ARBA" id="ARBA00004653"/>
    </source>
</evidence>
<dbReference type="GO" id="GO:0032934">
    <property type="term" value="F:sterol binding"/>
    <property type="evidence" value="ECO:0007669"/>
    <property type="project" value="InterPro"/>
</dbReference>
<dbReference type="InterPro" id="IPR030225">
    <property type="entry name" value="SCAP"/>
</dbReference>
<feature type="region of interest" description="Disordered" evidence="16">
    <location>
        <begin position="1012"/>
        <end position="1080"/>
    </location>
</feature>
<keyword evidence="10" id="KW-0333">Golgi apparatus</keyword>
<dbReference type="GO" id="GO:0008202">
    <property type="term" value="P:steroid metabolic process"/>
    <property type="evidence" value="ECO:0007669"/>
    <property type="project" value="UniProtKB-KW"/>
</dbReference>
<evidence type="ECO:0000256" key="5">
    <source>
        <dbReference type="ARBA" id="ARBA00022574"/>
    </source>
</evidence>
<evidence type="ECO:0000256" key="17">
    <source>
        <dbReference type="SAM" id="Phobius"/>
    </source>
</evidence>
<feature type="compositionally biased region" description="Basic and acidic residues" evidence="16">
    <location>
        <begin position="1293"/>
        <end position="1305"/>
    </location>
</feature>
<keyword evidence="15" id="KW-0753">Steroid metabolism</keyword>
<evidence type="ECO:0000256" key="13">
    <source>
        <dbReference type="ARBA" id="ARBA00023136"/>
    </source>
</evidence>
<evidence type="ECO:0000256" key="14">
    <source>
        <dbReference type="ARBA" id="ARBA00023180"/>
    </source>
</evidence>
<sequence>MYSPMESLLQRARLFGTQFFYRFGIHCATHQIRLILVSSVVITSLLFPAIAIYYSSQTQYFADFTLRVLDSFLTPDDISSYFAQHDLRHLWDGDPALRVTADSVARARCGMASILREERVLVGSVSPEEGFGALDKSTLLATLKLERRIADAMSARGIPCLHTRQGSCFSLSPSAFWSYDEQALMADDNVVDTLNLSQNVSISGVPITPDMVLAGRELRDPTSNQFDGAMFLVLTYFFPEKECFGKDGHFQWLHALEDAGGDAGELVVLAQEPHLISLEYQKNTSLRSRLSILSLFSFIAYTAFAVYCFRLFRRMDMVHSRIGLAFTGIVEILVSTITSVSVCALVGFRVTMVPWELFPLIVLFIGVENMGSIVDAVVKTSISLSVKERIAQGLSRAGTSNTLKVVAYNAVLGVIAALSTGAIRQFCAFSIVVLVAHWFLVHTFFVTVVSIDIQRLELDELLRQNASLTPTVIRDPRKTASQPEKSRVASLWAKLQNLARGRPAKNISLFLLLAITATLYYATSPQAVGSKQAVKPHSPRHPLSQLSRPHLTALNNTSPAQRVWQVLNPTGDPLIHIRIESPTILVPGQGEHFEALDELTVEHDKLQRTRLSRAHRLWSRTTRPIIWLAKFFVMPITVTTALLYGLLLYLLKDAELLEAQRHHAAAPKSPITDESSSVEDAISFSTLPRAFATDVDLIATSRDGKVIATVGLQNEFVIWRTDTQSHVSVDTLNTLLGNASTPSASSTLTAIAVNDTGEVCAAGTGSGAIAVFLIGADQIKPLPLLQLEHLTSGVSSLHFTGSLKVVHNAASSRRVSEALVPEVACHLYAAYENGSVVEWDILAIANPRYVMPSRAASVMKSMLLPIQADGRLLVGFSLDDGMLELCEVERANPVLDGECVIAAGNPADLVTKVHICSVELDSAKRIILGAATQAGAVSLWDVQTRECLFILEGPFGTINSLKISPVSTRTCTTCGELPIENFSITFSVGDIVQFYRAYLTLPTRRCSCPKNLPQQAPRSSLLALRSRSGSNASIGSGSNTPRRSRSRSRVASMSSSTPPASFPVSGHGVHSRRASEKDSLRRNSETFFLNHADYFENETPIGPQDVTPASSFLASHPQLSIWQSLVVVRVADATVERGSWDVGHDKIVGIRRRPRPPLSKRPPGSTSPTADPKSRLLNEGPNGLSPASLERWELWTFDPMEGRLHASPLTALSREPPSPKRRSLEAASGSMRGPLGAAKRKAVVPRLHFTRVSPFLSTPGFCVAGFGNTVGLFRFHCERDRSPGSFAGSPTKRTKEGRHGSAKAE</sequence>
<keyword evidence="13 17" id="KW-0472">Membrane</keyword>
<feature type="transmembrane region" description="Helical" evidence="17">
    <location>
        <begin position="32"/>
        <end position="54"/>
    </location>
</feature>
<name>A0A1Y2ILK3_TRAC3</name>
<keyword evidence="9 17" id="KW-1133">Transmembrane helix</keyword>
<evidence type="ECO:0000313" key="19">
    <source>
        <dbReference type="EMBL" id="OSD02016.1"/>
    </source>
</evidence>
<accession>A0A1Y2ILK3</accession>
<dbReference type="InterPro" id="IPR036322">
    <property type="entry name" value="WD40_repeat_dom_sf"/>
</dbReference>
<keyword evidence="7" id="KW-0677">Repeat</keyword>
<dbReference type="GO" id="GO:0000139">
    <property type="term" value="C:Golgi membrane"/>
    <property type="evidence" value="ECO:0007669"/>
    <property type="project" value="UniProtKB-SubCell"/>
</dbReference>
<dbReference type="SUPFAM" id="SSF50978">
    <property type="entry name" value="WD40 repeat-like"/>
    <property type="match status" value="1"/>
</dbReference>
<evidence type="ECO:0000256" key="16">
    <source>
        <dbReference type="SAM" id="MobiDB-lite"/>
    </source>
</evidence>
<evidence type="ECO:0000256" key="9">
    <source>
        <dbReference type="ARBA" id="ARBA00022989"/>
    </source>
</evidence>
<keyword evidence="6 17" id="KW-0812">Transmembrane</keyword>
<dbReference type="OrthoDB" id="6510177at2759"/>
<dbReference type="InterPro" id="IPR053958">
    <property type="entry name" value="HMGCR/SNAP/NPC1-like_SSD"/>
</dbReference>
<evidence type="ECO:0000256" key="8">
    <source>
        <dbReference type="ARBA" id="ARBA00022824"/>
    </source>
</evidence>
<keyword evidence="20" id="KW-1185">Reference proteome</keyword>
<evidence type="ECO:0000256" key="11">
    <source>
        <dbReference type="ARBA" id="ARBA00023098"/>
    </source>
</evidence>
<feature type="transmembrane region" description="Helical" evidence="17">
    <location>
        <begin position="625"/>
        <end position="651"/>
    </location>
</feature>
<feature type="region of interest" description="Disordered" evidence="16">
    <location>
        <begin position="1207"/>
        <end position="1237"/>
    </location>
</feature>
<evidence type="ECO:0000256" key="7">
    <source>
        <dbReference type="ARBA" id="ARBA00022737"/>
    </source>
</evidence>
<feature type="transmembrane region" description="Helical" evidence="17">
    <location>
        <begin position="405"/>
        <end position="423"/>
    </location>
</feature>
<proteinExistence type="inferred from homology"/>
<evidence type="ECO:0000256" key="1">
    <source>
        <dbReference type="ARBA" id="ARBA00004477"/>
    </source>
</evidence>
<gene>
    <name evidence="19" type="ORF">PYCCODRAFT_1477907</name>
</gene>
<feature type="transmembrane region" description="Helical" evidence="17">
    <location>
        <begin position="429"/>
        <end position="453"/>
    </location>
</feature>
<keyword evidence="12" id="KW-0446">Lipid-binding</keyword>
<evidence type="ECO:0000256" key="15">
    <source>
        <dbReference type="ARBA" id="ARBA00023221"/>
    </source>
</evidence>
<dbReference type="PANTHER" id="PTHR46378:SF1">
    <property type="entry name" value="STEROL REGULATORY ELEMENT-BINDING PROTEIN CLEAVAGE-ACTIVATING PROTEIN"/>
    <property type="match status" value="1"/>
</dbReference>
<evidence type="ECO:0000256" key="12">
    <source>
        <dbReference type="ARBA" id="ARBA00023121"/>
    </source>
</evidence>
<dbReference type="PANTHER" id="PTHR46378">
    <property type="entry name" value="STEROL REGULATORY ELEMENT-BINDING PROTEIN CLEAVAGE-ACTIVATING PROTEIN"/>
    <property type="match status" value="1"/>
</dbReference>
<feature type="transmembrane region" description="Helical" evidence="17">
    <location>
        <begin position="290"/>
        <end position="312"/>
    </location>
</feature>
<evidence type="ECO:0000256" key="4">
    <source>
        <dbReference type="ARBA" id="ARBA00019541"/>
    </source>
</evidence>
<dbReference type="Proteomes" id="UP000193067">
    <property type="component" value="Unassembled WGS sequence"/>
</dbReference>
<dbReference type="STRING" id="1353009.A0A1Y2ILK3"/>
<feature type="transmembrane region" description="Helical" evidence="17">
    <location>
        <begin position="324"/>
        <end position="348"/>
    </location>
</feature>
<dbReference type="SUPFAM" id="SSF82866">
    <property type="entry name" value="Multidrug efflux transporter AcrB transmembrane domain"/>
    <property type="match status" value="1"/>
</dbReference>
<dbReference type="GO" id="GO:0032936">
    <property type="term" value="C:SREBP-SCAP complex"/>
    <property type="evidence" value="ECO:0007669"/>
    <property type="project" value="TreeGrafter"/>
</dbReference>
<evidence type="ECO:0000256" key="3">
    <source>
        <dbReference type="ARBA" id="ARBA00007410"/>
    </source>
</evidence>
<protein>
    <recommendedName>
        <fullName evidence="4">Sterol regulatory element-binding protein cleavage-activating protein</fullName>
    </recommendedName>
</protein>
<keyword evidence="8" id="KW-0256">Endoplasmic reticulum</keyword>
<dbReference type="GO" id="GO:0032933">
    <property type="term" value="P:SREBP signaling pathway"/>
    <property type="evidence" value="ECO:0007669"/>
    <property type="project" value="InterPro"/>
</dbReference>
<feature type="domain" description="SSD" evidence="18">
    <location>
        <begin position="293"/>
        <end position="451"/>
    </location>
</feature>
<feature type="region of interest" description="Disordered" evidence="16">
    <location>
        <begin position="1146"/>
        <end position="1184"/>
    </location>
</feature>
<reference evidence="19 20" key="1">
    <citation type="journal article" date="2015" name="Biotechnol. Biofuels">
        <title>Enhanced degradation of softwood versus hardwood by the white-rot fungus Pycnoporus coccineus.</title>
        <authorList>
            <person name="Couturier M."/>
            <person name="Navarro D."/>
            <person name="Chevret D."/>
            <person name="Henrissat B."/>
            <person name="Piumi F."/>
            <person name="Ruiz-Duenas F.J."/>
            <person name="Martinez A.T."/>
            <person name="Grigoriev I.V."/>
            <person name="Riley R."/>
            <person name="Lipzen A."/>
            <person name="Berrin J.G."/>
            <person name="Master E.R."/>
            <person name="Rosso M.N."/>
        </authorList>
    </citation>
    <scope>NUCLEOTIDE SEQUENCE [LARGE SCALE GENOMIC DNA]</scope>
    <source>
        <strain evidence="19 20">BRFM310</strain>
    </source>
</reference>
<dbReference type="InterPro" id="IPR000731">
    <property type="entry name" value="SSD"/>
</dbReference>
<dbReference type="PROSITE" id="PS50156">
    <property type="entry name" value="SSD"/>
    <property type="match status" value="1"/>
</dbReference>
<evidence type="ECO:0000256" key="10">
    <source>
        <dbReference type="ARBA" id="ARBA00023034"/>
    </source>
</evidence>
<comment type="similarity">
    <text evidence="3">Belongs to the WD repeat SCAP family.</text>
</comment>
<dbReference type="Gene3D" id="2.130.10.10">
    <property type="entry name" value="YVTN repeat-like/Quinoprotein amine dehydrogenase"/>
    <property type="match status" value="2"/>
</dbReference>
<keyword evidence="5" id="KW-0853">WD repeat</keyword>
<dbReference type="InterPro" id="IPR015943">
    <property type="entry name" value="WD40/YVTN_repeat-like_dom_sf"/>
</dbReference>
<keyword evidence="11" id="KW-0443">Lipid metabolism</keyword>